<feature type="compositionally biased region" description="Polar residues" evidence="1">
    <location>
        <begin position="59"/>
        <end position="68"/>
    </location>
</feature>
<dbReference type="Proteomes" id="UP000604046">
    <property type="component" value="Unassembled WGS sequence"/>
</dbReference>
<protein>
    <submittedName>
        <fullName evidence="2">Pka-R2 protein</fullName>
    </submittedName>
</protein>
<comment type="caution">
    <text evidence="2">The sequence shown here is derived from an EMBL/GenBank/DDBJ whole genome shotgun (WGS) entry which is preliminary data.</text>
</comment>
<accession>A0A812QZQ1</accession>
<organism evidence="2 3">
    <name type="scientific">Symbiodinium natans</name>
    <dbReference type="NCBI Taxonomy" id="878477"/>
    <lineage>
        <taxon>Eukaryota</taxon>
        <taxon>Sar</taxon>
        <taxon>Alveolata</taxon>
        <taxon>Dinophyceae</taxon>
        <taxon>Suessiales</taxon>
        <taxon>Symbiodiniaceae</taxon>
        <taxon>Symbiodinium</taxon>
    </lineage>
</organism>
<gene>
    <name evidence="2" type="primary">Pka-R2</name>
    <name evidence="2" type="ORF">SNAT2548_LOCUS22347</name>
</gene>
<feature type="region of interest" description="Disordered" evidence="1">
    <location>
        <begin position="52"/>
        <end position="75"/>
    </location>
</feature>
<evidence type="ECO:0000313" key="3">
    <source>
        <dbReference type="Proteomes" id="UP000604046"/>
    </source>
</evidence>
<dbReference type="EMBL" id="CAJNDS010002285">
    <property type="protein sequence ID" value="CAE7410921.1"/>
    <property type="molecule type" value="Genomic_DNA"/>
</dbReference>
<name>A0A812QZQ1_9DINO</name>
<evidence type="ECO:0000313" key="2">
    <source>
        <dbReference type="EMBL" id="CAE7410921.1"/>
    </source>
</evidence>
<dbReference type="AlphaFoldDB" id="A0A812QZQ1"/>
<proteinExistence type="predicted"/>
<sequence>MEDEARGQDLREGRAHSALPSLCLESPCVVGQVVHPAVPTAAVPADPAVPAVPAAAMSSGPQAQNEAQQAPGIPECPVPVSAGSLGHPELCQRPCVHVAGGRQCEAGETCNYCHRPHRHVSMLDVRQRRIFDKMPKAEFLRLALQLLEDRARTVELRGTEVFAIFGILEDEMRAEISQTPRGPPQALMRNLRAANFSTLVSLAVRKCTEDAKIRIRGAMQALRAQASGAQASAS</sequence>
<keyword evidence="3" id="KW-1185">Reference proteome</keyword>
<evidence type="ECO:0000256" key="1">
    <source>
        <dbReference type="SAM" id="MobiDB-lite"/>
    </source>
</evidence>
<reference evidence="2" key="1">
    <citation type="submission" date="2021-02" db="EMBL/GenBank/DDBJ databases">
        <authorList>
            <person name="Dougan E. K."/>
            <person name="Rhodes N."/>
            <person name="Thang M."/>
            <person name="Chan C."/>
        </authorList>
    </citation>
    <scope>NUCLEOTIDE SEQUENCE</scope>
</reference>